<proteinExistence type="predicted"/>
<accession>A0A0F7RTM0</accession>
<reference evidence="2" key="1">
    <citation type="submission" date="2014-06" db="EMBL/GenBank/DDBJ databases">
        <authorList>
            <person name="Berkman P.J."/>
        </authorList>
    </citation>
    <scope>NUCLEOTIDE SEQUENCE [LARGE SCALE GENOMIC DNA]</scope>
</reference>
<keyword evidence="2" id="KW-1185">Reference proteome</keyword>
<gene>
    <name evidence="1" type="primary">SSCI28520.1</name>
</gene>
<organism evidence="1 2">
    <name type="scientific">Sporisorium scitamineum</name>
    <dbReference type="NCBI Taxonomy" id="49012"/>
    <lineage>
        <taxon>Eukaryota</taxon>
        <taxon>Fungi</taxon>
        <taxon>Dikarya</taxon>
        <taxon>Basidiomycota</taxon>
        <taxon>Ustilaginomycotina</taxon>
        <taxon>Ustilaginomycetes</taxon>
        <taxon>Ustilaginales</taxon>
        <taxon>Ustilaginaceae</taxon>
        <taxon>Sporisorium</taxon>
    </lineage>
</organism>
<evidence type="ECO:0000313" key="1">
    <source>
        <dbReference type="EMBL" id="CDR99775.1"/>
    </source>
</evidence>
<protein>
    <submittedName>
        <fullName evidence="1">Uncharacterized protein</fullName>
    </submittedName>
</protein>
<dbReference type="AlphaFoldDB" id="A0A0F7RTM0"/>
<dbReference type="EMBL" id="CCFA01001533">
    <property type="protein sequence ID" value="CDR99775.1"/>
    <property type="molecule type" value="Genomic_DNA"/>
</dbReference>
<dbReference type="Proteomes" id="UP000242770">
    <property type="component" value="Unassembled WGS sequence"/>
</dbReference>
<sequence>MPDRWLVIAAVAERGGGEERSGAASEAEAEAQAISRVDTTPRFYIPL</sequence>
<evidence type="ECO:0000313" key="2">
    <source>
        <dbReference type="Proteomes" id="UP000242770"/>
    </source>
</evidence>
<name>A0A0F7RTM0_9BASI</name>